<dbReference type="RefSeq" id="WP_074873713.1">
    <property type="nucleotide sequence ID" value="NZ_FNTF01000002.1"/>
</dbReference>
<evidence type="ECO:0008006" key="3">
    <source>
        <dbReference type="Google" id="ProtNLM"/>
    </source>
</evidence>
<dbReference type="AlphaFoldDB" id="A0A1H4UGM0"/>
<dbReference type="Proteomes" id="UP000183114">
    <property type="component" value="Unassembled WGS sequence"/>
</dbReference>
<name>A0A1H4UGM0_9PSED</name>
<organism evidence="1 2">
    <name type="scientific">Pseudomonas frederiksbergensis</name>
    <dbReference type="NCBI Taxonomy" id="104087"/>
    <lineage>
        <taxon>Bacteria</taxon>
        <taxon>Pseudomonadati</taxon>
        <taxon>Pseudomonadota</taxon>
        <taxon>Gammaproteobacteria</taxon>
        <taxon>Pseudomonadales</taxon>
        <taxon>Pseudomonadaceae</taxon>
        <taxon>Pseudomonas</taxon>
    </lineage>
</organism>
<reference evidence="1 2" key="1">
    <citation type="submission" date="2016-10" db="EMBL/GenBank/DDBJ databases">
        <authorList>
            <person name="de Groot N.N."/>
        </authorList>
    </citation>
    <scope>NUCLEOTIDE SEQUENCE [LARGE SCALE GENOMIC DNA]</scope>
    <source>
        <strain evidence="1 2">BS3655</strain>
    </source>
</reference>
<proteinExistence type="predicted"/>
<gene>
    <name evidence="1" type="ORF">SAMN04490185_1880</name>
</gene>
<dbReference type="NCBIfam" id="NF033927">
    <property type="entry name" value="alph_xenorhab_B"/>
    <property type="match status" value="1"/>
</dbReference>
<protein>
    <recommendedName>
        <fullName evidence="3">Toxin</fullName>
    </recommendedName>
</protein>
<dbReference type="InterPro" id="IPR047760">
    <property type="entry name" value="XaxB-like"/>
</dbReference>
<sequence length="333" mass="37277">MTLATYILPDLTNIRNSREAIRYQALVGSANLYIKALGDELIGLNSALSKADQLVANAITSVITALESDDLRETLHALSALKERQPDTQTQSTIESYSKITSQLMELCTDKISQLHASLEDGVFNVQSASISNNRFRLAELADARVQLEQQHSTEQVPLAELIADLAVLNEAIKEFEKLTFIDRLKPLLEQLKSLIGNKPATPQSAALEGGVIVATKFLDEANELIKYQSLTKARGIIQTRISQREERVSSLARQLRDNDDRTRQLNDTQKVIPHQQTYVSETNKLIDSLYAFLDTVLYAPRDEILARGELMLKNSQALHSYMSKLQGRWLRG</sequence>
<accession>A0A1H4UGM0</accession>
<evidence type="ECO:0000313" key="1">
    <source>
        <dbReference type="EMBL" id="SEC67783.1"/>
    </source>
</evidence>
<evidence type="ECO:0000313" key="2">
    <source>
        <dbReference type="Proteomes" id="UP000183114"/>
    </source>
</evidence>
<dbReference type="EMBL" id="FNTF01000002">
    <property type="protein sequence ID" value="SEC67783.1"/>
    <property type="molecule type" value="Genomic_DNA"/>
</dbReference>